<organism evidence="2 3">
    <name type="scientific">Candidatus Spechtbacteria bacterium RIFCSPLOWO2_02_FULL_38_8</name>
    <dbReference type="NCBI Taxonomy" id="1802164"/>
    <lineage>
        <taxon>Bacteria</taxon>
        <taxon>Candidatus Spechtiibacteriota</taxon>
    </lineage>
</organism>
<accession>A0A1G2HJX9</accession>
<keyword evidence="1" id="KW-0812">Transmembrane</keyword>
<feature type="transmembrane region" description="Helical" evidence="1">
    <location>
        <begin position="38"/>
        <end position="64"/>
    </location>
</feature>
<dbReference type="Proteomes" id="UP000178509">
    <property type="component" value="Unassembled WGS sequence"/>
</dbReference>
<dbReference type="AlphaFoldDB" id="A0A1G2HJX9"/>
<evidence type="ECO:0000313" key="2">
    <source>
        <dbReference type="EMBL" id="OGZ62753.1"/>
    </source>
</evidence>
<dbReference type="EMBL" id="MHOJ01000011">
    <property type="protein sequence ID" value="OGZ62753.1"/>
    <property type="molecule type" value="Genomic_DNA"/>
</dbReference>
<evidence type="ECO:0000313" key="3">
    <source>
        <dbReference type="Proteomes" id="UP000178509"/>
    </source>
</evidence>
<proteinExistence type="predicted"/>
<protein>
    <submittedName>
        <fullName evidence="2">Uncharacterized protein</fullName>
    </submittedName>
</protein>
<sequence>MKNDCAKTIGALAFLEHHISGMTYITNYILQKLYSPSLLALMIFITVVAAVYFLRDFFVGIYLVKIKEKLSIYKTRFLHWLALFKSLNPKNNLTAHGLQ</sequence>
<name>A0A1G2HJX9_9BACT</name>
<reference evidence="2 3" key="1">
    <citation type="journal article" date="2016" name="Nat. Commun.">
        <title>Thousands of microbial genomes shed light on interconnected biogeochemical processes in an aquifer system.</title>
        <authorList>
            <person name="Anantharaman K."/>
            <person name="Brown C.T."/>
            <person name="Hug L.A."/>
            <person name="Sharon I."/>
            <person name="Castelle C.J."/>
            <person name="Probst A.J."/>
            <person name="Thomas B.C."/>
            <person name="Singh A."/>
            <person name="Wilkins M.J."/>
            <person name="Karaoz U."/>
            <person name="Brodie E.L."/>
            <person name="Williams K.H."/>
            <person name="Hubbard S.S."/>
            <person name="Banfield J.F."/>
        </authorList>
    </citation>
    <scope>NUCLEOTIDE SEQUENCE [LARGE SCALE GENOMIC DNA]</scope>
</reference>
<keyword evidence="1" id="KW-1133">Transmembrane helix</keyword>
<evidence type="ECO:0000256" key="1">
    <source>
        <dbReference type="SAM" id="Phobius"/>
    </source>
</evidence>
<gene>
    <name evidence="2" type="ORF">A3H51_00560</name>
</gene>
<keyword evidence="1" id="KW-0472">Membrane</keyword>
<comment type="caution">
    <text evidence="2">The sequence shown here is derived from an EMBL/GenBank/DDBJ whole genome shotgun (WGS) entry which is preliminary data.</text>
</comment>